<dbReference type="AlphaFoldDB" id="A0A7W7H0N7"/>
<dbReference type="EMBL" id="JACHNB010000001">
    <property type="protein sequence ID" value="MBB4741815.1"/>
    <property type="molecule type" value="Genomic_DNA"/>
</dbReference>
<dbReference type="Proteomes" id="UP000546162">
    <property type="component" value="Unassembled WGS sequence"/>
</dbReference>
<dbReference type="RefSeq" id="WP_185042256.1">
    <property type="nucleotide sequence ID" value="NZ_BAABFG010000005.1"/>
</dbReference>
<organism evidence="1 2">
    <name type="scientific">Actinoplanes octamycinicus</name>
    <dbReference type="NCBI Taxonomy" id="135948"/>
    <lineage>
        <taxon>Bacteria</taxon>
        <taxon>Bacillati</taxon>
        <taxon>Actinomycetota</taxon>
        <taxon>Actinomycetes</taxon>
        <taxon>Micromonosporales</taxon>
        <taxon>Micromonosporaceae</taxon>
        <taxon>Actinoplanes</taxon>
    </lineage>
</organism>
<protein>
    <submittedName>
        <fullName evidence="1">Uncharacterized protein</fullName>
    </submittedName>
</protein>
<accession>A0A7W7H0N7</accession>
<name>A0A7W7H0N7_9ACTN</name>
<evidence type="ECO:0000313" key="2">
    <source>
        <dbReference type="Proteomes" id="UP000546162"/>
    </source>
</evidence>
<keyword evidence="2" id="KW-1185">Reference proteome</keyword>
<sequence length="65" mass="7075">MRHDDPSAIDALRRWADSGGHWRLIARSDATVTVALMTCTGEEMERSTWAAGPDLLAFLSGEQSG</sequence>
<reference evidence="1 2" key="1">
    <citation type="submission" date="2020-08" db="EMBL/GenBank/DDBJ databases">
        <title>Sequencing the genomes of 1000 actinobacteria strains.</title>
        <authorList>
            <person name="Klenk H.-P."/>
        </authorList>
    </citation>
    <scope>NUCLEOTIDE SEQUENCE [LARGE SCALE GENOMIC DNA]</scope>
    <source>
        <strain evidence="1 2">DSM 45809</strain>
    </source>
</reference>
<gene>
    <name evidence="1" type="ORF">BJY16_005274</name>
</gene>
<comment type="caution">
    <text evidence="1">The sequence shown here is derived from an EMBL/GenBank/DDBJ whole genome shotgun (WGS) entry which is preliminary data.</text>
</comment>
<evidence type="ECO:0000313" key="1">
    <source>
        <dbReference type="EMBL" id="MBB4741815.1"/>
    </source>
</evidence>
<proteinExistence type="predicted"/>